<dbReference type="GO" id="GO:0043604">
    <property type="term" value="P:amide biosynthetic process"/>
    <property type="evidence" value="ECO:0007669"/>
    <property type="project" value="TreeGrafter"/>
</dbReference>
<dbReference type="FunFam" id="3.40.630.10:FF:000027">
    <property type="entry name" value="N-fatty-acyl-amino acid synthase/hydrolase PM20D1"/>
    <property type="match status" value="1"/>
</dbReference>
<evidence type="ECO:0000256" key="25">
    <source>
        <dbReference type="ARBA" id="ARBA00049100"/>
    </source>
</evidence>
<keyword evidence="6" id="KW-0862">Zinc</keyword>
<dbReference type="GO" id="GO:0043605">
    <property type="term" value="P:amide catabolic process"/>
    <property type="evidence" value="ECO:0007669"/>
    <property type="project" value="UniProtKB-ARBA"/>
</dbReference>
<evidence type="ECO:0000256" key="22">
    <source>
        <dbReference type="ARBA" id="ARBA00048827"/>
    </source>
</evidence>
<keyword evidence="28" id="KW-0472">Membrane</keyword>
<evidence type="ECO:0000256" key="27">
    <source>
        <dbReference type="SAM" id="MobiDB-lite"/>
    </source>
</evidence>
<evidence type="ECO:0000256" key="26">
    <source>
        <dbReference type="ARBA" id="ARBA00049457"/>
    </source>
</evidence>
<evidence type="ECO:0000256" key="14">
    <source>
        <dbReference type="ARBA" id="ARBA00047879"/>
    </source>
</evidence>
<comment type="catalytic activity">
    <reaction evidence="18">
        <text>an N-acyl-L-amino acid + H2O = an L-alpha-amino acid + a carboxylate</text>
        <dbReference type="Rhea" id="RHEA:15565"/>
        <dbReference type="ChEBI" id="CHEBI:15377"/>
        <dbReference type="ChEBI" id="CHEBI:29067"/>
        <dbReference type="ChEBI" id="CHEBI:59869"/>
        <dbReference type="ChEBI" id="CHEBI:59874"/>
        <dbReference type="EC" id="3.5.1.14"/>
    </reaction>
    <physiologicalReaction direction="left-to-right" evidence="18">
        <dbReference type="Rhea" id="RHEA:15566"/>
    </physiologicalReaction>
    <physiologicalReaction direction="right-to-left" evidence="18">
        <dbReference type="Rhea" id="RHEA:15567"/>
    </physiologicalReaction>
</comment>
<comment type="pathway">
    <text evidence="7">Amino-acid metabolism.</text>
</comment>
<evidence type="ECO:0000256" key="13">
    <source>
        <dbReference type="ARBA" id="ARBA00047874"/>
    </source>
</evidence>
<comment type="catalytic activity">
    <reaction evidence="22">
        <text>N-(9Z-octadecenoyl)-L-leucine + H2O = L-leucine + (9Z)-octadecenoate</text>
        <dbReference type="Rhea" id="RHEA:51360"/>
        <dbReference type="ChEBI" id="CHEBI:15377"/>
        <dbReference type="ChEBI" id="CHEBI:30823"/>
        <dbReference type="ChEBI" id="CHEBI:57427"/>
        <dbReference type="ChEBI" id="CHEBI:134035"/>
    </reaction>
    <physiologicalReaction direction="left-to-right" evidence="22">
        <dbReference type="Rhea" id="RHEA:51361"/>
    </physiologicalReaction>
    <physiologicalReaction direction="right-to-left" evidence="22">
        <dbReference type="Rhea" id="RHEA:51362"/>
    </physiologicalReaction>
</comment>
<evidence type="ECO:0000256" key="4">
    <source>
        <dbReference type="ARBA" id="ARBA00022723"/>
    </source>
</evidence>
<comment type="catalytic activity">
    <reaction evidence="14">
        <text>N-hexadecanoyl-L-phenylalanine + H2O = hexadecanoate + L-phenylalanine</text>
        <dbReference type="Rhea" id="RHEA:64124"/>
        <dbReference type="ChEBI" id="CHEBI:7896"/>
        <dbReference type="ChEBI" id="CHEBI:15377"/>
        <dbReference type="ChEBI" id="CHEBI:58095"/>
        <dbReference type="ChEBI" id="CHEBI:149699"/>
    </reaction>
    <physiologicalReaction direction="left-to-right" evidence="14">
        <dbReference type="Rhea" id="RHEA:64125"/>
    </physiologicalReaction>
</comment>
<dbReference type="CDD" id="cd05674">
    <property type="entry name" value="M20_yscS"/>
    <property type="match status" value="1"/>
</dbReference>
<evidence type="ECO:0000256" key="12">
    <source>
        <dbReference type="ARBA" id="ARBA00047866"/>
    </source>
</evidence>
<feature type="region of interest" description="Disordered" evidence="27">
    <location>
        <begin position="48"/>
        <end position="77"/>
    </location>
</feature>
<comment type="catalytic activity">
    <reaction evidence="10">
        <text>N-(4Z,7Z,10Z,13Z,16Z,19Z-docosahexaenoyl)-L-phenylalanine + H2O = (4Z,7Z,10Z,13Z,16Z,19Z)-docosahexaenoate + L-phenylalanine</text>
        <dbReference type="Rhea" id="RHEA:64132"/>
        <dbReference type="ChEBI" id="CHEBI:15377"/>
        <dbReference type="ChEBI" id="CHEBI:58095"/>
        <dbReference type="ChEBI" id="CHEBI:77016"/>
        <dbReference type="ChEBI" id="CHEBI:149701"/>
    </reaction>
    <physiologicalReaction direction="left-to-right" evidence="10">
        <dbReference type="Rhea" id="RHEA:64133"/>
    </physiologicalReaction>
</comment>
<comment type="catalytic activity">
    <reaction evidence="25">
        <text>N-(5Z,8Z,11Z,14Z-eicosatetraenoyl)-L-serine + H2O = (5Z,8Z,11Z,14Z)-eicosatetraenoate + L-serine</text>
        <dbReference type="Rhea" id="RHEA:64116"/>
        <dbReference type="ChEBI" id="CHEBI:15377"/>
        <dbReference type="ChEBI" id="CHEBI:32395"/>
        <dbReference type="ChEBI" id="CHEBI:33384"/>
        <dbReference type="ChEBI" id="CHEBI:149697"/>
    </reaction>
    <physiologicalReaction direction="left-to-right" evidence="25">
        <dbReference type="Rhea" id="RHEA:64117"/>
    </physiologicalReaction>
    <physiologicalReaction direction="right-to-left" evidence="25">
        <dbReference type="Rhea" id="RHEA:64118"/>
    </physiologicalReaction>
</comment>
<dbReference type="Gene3D" id="3.30.70.360">
    <property type="match status" value="1"/>
</dbReference>
<dbReference type="GO" id="GO:0006520">
    <property type="term" value="P:amino acid metabolic process"/>
    <property type="evidence" value="ECO:0007669"/>
    <property type="project" value="TreeGrafter"/>
</dbReference>
<reference evidence="30" key="1">
    <citation type="submission" date="2025-08" db="UniProtKB">
        <authorList>
            <consortium name="Ensembl"/>
        </authorList>
    </citation>
    <scope>IDENTIFICATION</scope>
</reference>
<dbReference type="InterPro" id="IPR047177">
    <property type="entry name" value="Pept_M20A"/>
</dbReference>
<evidence type="ECO:0000256" key="28">
    <source>
        <dbReference type="SAM" id="Phobius"/>
    </source>
</evidence>
<dbReference type="GO" id="GO:0005576">
    <property type="term" value="C:extracellular region"/>
    <property type="evidence" value="ECO:0007669"/>
    <property type="project" value="UniProtKB-ARBA"/>
</dbReference>
<comment type="catalytic activity">
    <reaction evidence="20">
        <text>N-(9Z-octadecenoyl)-L-glutamine + H2O = L-glutamine + (9Z)-octadecenoate</text>
        <dbReference type="Rhea" id="RHEA:51356"/>
        <dbReference type="ChEBI" id="CHEBI:15377"/>
        <dbReference type="ChEBI" id="CHEBI:30823"/>
        <dbReference type="ChEBI" id="CHEBI:58359"/>
        <dbReference type="ChEBI" id="CHEBI:134033"/>
    </reaction>
    <physiologicalReaction direction="left-to-right" evidence="20">
        <dbReference type="Rhea" id="RHEA:51357"/>
    </physiologicalReaction>
</comment>
<feature type="transmembrane region" description="Helical" evidence="28">
    <location>
        <begin position="124"/>
        <end position="149"/>
    </location>
</feature>
<dbReference type="InterPro" id="IPR011650">
    <property type="entry name" value="Peptidase_M20_dimer"/>
</dbReference>
<evidence type="ECO:0000256" key="11">
    <source>
        <dbReference type="ARBA" id="ARBA00047723"/>
    </source>
</evidence>
<comment type="pathway">
    <text evidence="1">Lipid metabolism; fatty acid metabolism.</text>
</comment>
<evidence type="ECO:0000256" key="1">
    <source>
        <dbReference type="ARBA" id="ARBA00004872"/>
    </source>
</evidence>
<dbReference type="InterPro" id="IPR036264">
    <property type="entry name" value="Bact_exopeptidase_dim_dom"/>
</dbReference>
<evidence type="ECO:0000256" key="10">
    <source>
        <dbReference type="ARBA" id="ARBA00047567"/>
    </source>
</evidence>
<evidence type="ECO:0000313" key="30">
    <source>
        <dbReference type="Ensembl" id="ENSPSTP00000006194.1"/>
    </source>
</evidence>
<comment type="catalytic activity">
    <reaction evidence="16">
        <text>N-(9Z-octadecenoyl)-L-asparagine + H2O = L-asparagine + (9Z)-octadecenoate</text>
        <dbReference type="Rhea" id="RHEA:64136"/>
        <dbReference type="ChEBI" id="CHEBI:15377"/>
        <dbReference type="ChEBI" id="CHEBI:30823"/>
        <dbReference type="ChEBI" id="CHEBI:58048"/>
        <dbReference type="ChEBI" id="CHEBI:149730"/>
    </reaction>
    <physiologicalReaction direction="left-to-right" evidence="16">
        <dbReference type="Rhea" id="RHEA:64137"/>
    </physiologicalReaction>
</comment>
<dbReference type="Ensembl" id="ENSPSTT00000006496.1">
    <property type="protein sequence ID" value="ENSPSTP00000006194.1"/>
    <property type="gene ID" value="ENSPSTG00000004385.1"/>
</dbReference>
<dbReference type="GO" id="GO:1990845">
    <property type="term" value="P:adaptive thermogenesis"/>
    <property type="evidence" value="ECO:0007669"/>
    <property type="project" value="UniProtKB-ARBA"/>
</dbReference>
<evidence type="ECO:0000256" key="24">
    <source>
        <dbReference type="ARBA" id="ARBA00048879"/>
    </source>
</evidence>
<comment type="catalytic activity">
    <reaction evidence="26">
        <text>N-(9Z-octadecenoyl)-L-lysine + H2O = L-lysine + (9Z)-octadecenoate</text>
        <dbReference type="Rhea" id="RHEA:64192"/>
        <dbReference type="ChEBI" id="CHEBI:15377"/>
        <dbReference type="ChEBI" id="CHEBI:30823"/>
        <dbReference type="ChEBI" id="CHEBI:32551"/>
        <dbReference type="ChEBI" id="CHEBI:149731"/>
    </reaction>
    <physiologicalReaction direction="left-to-right" evidence="26">
        <dbReference type="Rhea" id="RHEA:64193"/>
    </physiologicalReaction>
</comment>
<dbReference type="Gene3D" id="3.40.630.10">
    <property type="entry name" value="Zn peptidases"/>
    <property type="match status" value="1"/>
</dbReference>
<evidence type="ECO:0000256" key="16">
    <source>
        <dbReference type="ARBA" id="ARBA00048380"/>
    </source>
</evidence>
<comment type="catalytic activity">
    <reaction evidence="15">
        <text>N-(9Z-octadecenoyl)-L-methionine + H2O = (9Z)-octadecenoate + L-methionine</text>
        <dbReference type="Rhea" id="RHEA:64144"/>
        <dbReference type="ChEBI" id="CHEBI:15377"/>
        <dbReference type="ChEBI" id="CHEBI:30823"/>
        <dbReference type="ChEBI" id="CHEBI:57844"/>
        <dbReference type="ChEBI" id="CHEBI:149732"/>
    </reaction>
    <physiologicalReaction direction="left-to-right" evidence="15">
        <dbReference type="Rhea" id="RHEA:64145"/>
    </physiologicalReaction>
</comment>
<comment type="catalytic activity">
    <reaction evidence="24">
        <text>L-phenylalanine + (9Z)-octadecenoate = N-(9Z-octadecenoyl)-L-phenylalanine + H2O</text>
        <dbReference type="Rhea" id="RHEA:51300"/>
        <dbReference type="ChEBI" id="CHEBI:15377"/>
        <dbReference type="ChEBI" id="CHEBI:30823"/>
        <dbReference type="ChEBI" id="CHEBI:58095"/>
        <dbReference type="ChEBI" id="CHEBI:134020"/>
    </reaction>
    <physiologicalReaction direction="left-to-right" evidence="24">
        <dbReference type="Rhea" id="RHEA:51301"/>
    </physiologicalReaction>
    <physiologicalReaction direction="right-to-left" evidence="24">
        <dbReference type="Rhea" id="RHEA:51302"/>
    </physiologicalReaction>
</comment>
<evidence type="ECO:0000256" key="21">
    <source>
        <dbReference type="ARBA" id="ARBA00048822"/>
    </source>
</evidence>
<reference evidence="30" key="2">
    <citation type="submission" date="2025-09" db="UniProtKB">
        <authorList>
            <consortium name="Ensembl"/>
        </authorList>
    </citation>
    <scope>IDENTIFICATION</scope>
</reference>
<dbReference type="GO" id="GO:0006508">
    <property type="term" value="P:proteolysis"/>
    <property type="evidence" value="ECO:0007669"/>
    <property type="project" value="UniProtKB-KW"/>
</dbReference>
<comment type="catalytic activity">
    <reaction evidence="17">
        <text>N-(5Z,8Z,11Z,14Z)-eicosatetraenoyl-glycine + H2O = (5Z,8Z,11Z,14Z)-eicosatetraenoate + glycine</text>
        <dbReference type="Rhea" id="RHEA:64108"/>
        <dbReference type="ChEBI" id="CHEBI:15377"/>
        <dbReference type="ChEBI" id="CHEBI:32395"/>
        <dbReference type="ChEBI" id="CHEBI:57305"/>
        <dbReference type="ChEBI" id="CHEBI:59002"/>
    </reaction>
    <physiologicalReaction direction="left-to-right" evidence="17">
        <dbReference type="Rhea" id="RHEA:64109"/>
    </physiologicalReaction>
    <physiologicalReaction direction="right-to-left" evidence="17">
        <dbReference type="Rhea" id="RHEA:64110"/>
    </physiologicalReaction>
</comment>
<evidence type="ECO:0000256" key="9">
    <source>
        <dbReference type="ARBA" id="ARBA00047450"/>
    </source>
</evidence>
<keyword evidence="28" id="KW-1133">Transmembrane helix</keyword>
<keyword evidence="28" id="KW-0812">Transmembrane</keyword>
<evidence type="ECO:0000256" key="8">
    <source>
        <dbReference type="ARBA" id="ARBA00046147"/>
    </source>
</evidence>
<comment type="catalytic activity">
    <reaction evidence="12">
        <text>N-(9Z-octadecenoyl)-L-tyrosine + H2O = L-tyrosine + (9Z)-octadecenoate</text>
        <dbReference type="Rhea" id="RHEA:64184"/>
        <dbReference type="ChEBI" id="CHEBI:15377"/>
        <dbReference type="ChEBI" id="CHEBI:30823"/>
        <dbReference type="ChEBI" id="CHEBI:58315"/>
        <dbReference type="ChEBI" id="CHEBI:149734"/>
    </reaction>
    <physiologicalReaction direction="left-to-right" evidence="12">
        <dbReference type="Rhea" id="RHEA:64185"/>
    </physiologicalReaction>
</comment>
<evidence type="ECO:0000256" key="15">
    <source>
        <dbReference type="ARBA" id="ARBA00048145"/>
    </source>
</evidence>
<dbReference type="PANTHER" id="PTHR45962">
    <property type="entry name" value="N-FATTY-ACYL-AMINO ACID SYNTHASE/HYDROLASE PM20D1"/>
    <property type="match status" value="1"/>
</dbReference>
<dbReference type="Pfam" id="PF07687">
    <property type="entry name" value="M20_dimer"/>
    <property type="match status" value="1"/>
</dbReference>
<evidence type="ECO:0000256" key="23">
    <source>
        <dbReference type="ARBA" id="ARBA00048840"/>
    </source>
</evidence>
<dbReference type="Pfam" id="PF01546">
    <property type="entry name" value="Peptidase_M20"/>
    <property type="match status" value="1"/>
</dbReference>
<accession>A0A8C9EVD8</accession>
<evidence type="ECO:0000256" key="6">
    <source>
        <dbReference type="ARBA" id="ARBA00022833"/>
    </source>
</evidence>
<comment type="catalytic activity">
    <reaction evidence="11">
        <text>N-octadecanoyl-L-phenylalanine + H2O = octadecanoate + L-phenylalanine</text>
        <dbReference type="Rhea" id="RHEA:64128"/>
        <dbReference type="ChEBI" id="CHEBI:15377"/>
        <dbReference type="ChEBI" id="CHEBI:25629"/>
        <dbReference type="ChEBI" id="CHEBI:58095"/>
        <dbReference type="ChEBI" id="CHEBI:149700"/>
    </reaction>
    <physiologicalReaction direction="left-to-right" evidence="11">
        <dbReference type="Rhea" id="RHEA:64129"/>
    </physiologicalReaction>
</comment>
<comment type="catalytic activity">
    <reaction evidence="13">
        <text>(5Z,8Z,11Z,14Z)-eicosatetraenoate + L-phenylalanine = N-(5Z,8Z,11Z,14Z-eicosatetraenoyl)-L-phenylalanine + H2O</text>
        <dbReference type="Rhea" id="RHEA:51312"/>
        <dbReference type="ChEBI" id="CHEBI:15377"/>
        <dbReference type="ChEBI" id="CHEBI:32395"/>
        <dbReference type="ChEBI" id="CHEBI:58095"/>
        <dbReference type="ChEBI" id="CHEBI:134022"/>
    </reaction>
    <physiologicalReaction direction="left-to-right" evidence="13">
        <dbReference type="Rhea" id="RHEA:51313"/>
    </physiologicalReaction>
    <physiologicalReaction direction="right-to-left" evidence="13">
        <dbReference type="Rhea" id="RHEA:51314"/>
    </physiologicalReaction>
</comment>
<dbReference type="Gene3D" id="1.10.150.900">
    <property type="match status" value="1"/>
</dbReference>
<feature type="domain" description="Peptidase M20 dimerisation" evidence="29">
    <location>
        <begin position="367"/>
        <end position="510"/>
    </location>
</feature>
<evidence type="ECO:0000313" key="31">
    <source>
        <dbReference type="Proteomes" id="UP000694428"/>
    </source>
</evidence>
<dbReference type="GO" id="GO:0046872">
    <property type="term" value="F:metal ion binding"/>
    <property type="evidence" value="ECO:0007669"/>
    <property type="project" value="UniProtKB-KW"/>
</dbReference>
<evidence type="ECO:0000256" key="19">
    <source>
        <dbReference type="ARBA" id="ARBA00048597"/>
    </source>
</evidence>
<evidence type="ECO:0000256" key="5">
    <source>
        <dbReference type="ARBA" id="ARBA00022801"/>
    </source>
</evidence>
<keyword evidence="3" id="KW-0645">Protease</keyword>
<dbReference type="GO" id="GO:0006629">
    <property type="term" value="P:lipid metabolic process"/>
    <property type="evidence" value="ECO:0007669"/>
    <property type="project" value="UniProtKB-ARBA"/>
</dbReference>
<evidence type="ECO:0000256" key="2">
    <source>
        <dbReference type="ARBA" id="ARBA00006247"/>
    </source>
</evidence>
<dbReference type="SUPFAM" id="SSF53187">
    <property type="entry name" value="Zn-dependent exopeptidases"/>
    <property type="match status" value="1"/>
</dbReference>
<evidence type="ECO:0000256" key="3">
    <source>
        <dbReference type="ARBA" id="ARBA00022670"/>
    </source>
</evidence>
<comment type="function">
    <text evidence="8">Secreted enzyme that regulates the endogenous N-fatty acyl amino acid (NAAs) tissue and circulating levels by functioning as a bidirectional NAA synthase/hydrolase. It condenses free fatty acids and free amino acids to generate NAAs and bidirectionally catalyzes the reverse hydrolysis reaction. Some of these NAAs stimulate oxidative metabolism via mitochondrial uncoupling, increasing energy expenditure in a UPC1-independent manner. Thereby, this secreted protein may indirectly regulate whole body energy expenditure. PM20D1 circulates in tight association with both low- and high-density (LDL and HDL,respectively) lipoprotein particles.</text>
</comment>
<name>A0A8C9EVD8_PAVCR</name>
<dbReference type="GO" id="GO:0008233">
    <property type="term" value="F:peptidase activity"/>
    <property type="evidence" value="ECO:0007669"/>
    <property type="project" value="UniProtKB-KW"/>
</dbReference>
<dbReference type="AlphaFoldDB" id="A0A8C9EVD8"/>
<sequence length="631" mass="69284">MRPAAASHLLLPQRGLLSHRDTHFSPHHSVTLAAAPWHGSRLDKSSIFTEDTEKEGTPRRHANSATTTPKMPREEGGTAAPIGQLLEQLRGDWPTATSVCPLARASGCGRSSPAMASGCGRWRVAVCAVALGLCAAVLALTATVLLRAYVLRSPAIPRLWARRGGTAAFSAGERRELKEALRGAIKIPTVSVSPEDLNATAMAEFGDYIRKVFPAVFSSKFIQHEVVGEYSHLFTVQGSDSEMMPYMLLAHMDVVPAPPEGWDFPPFSAAEHEGFIYGRGTLDNKNSAIGILQALEFLLRRNYRPRRSFYVGIGHDEEVFGRKGALKIAALLESRGVKLSFLLDEGSAILEGIIAGMKKPVALIAVTEKGSITLNFTVEKEPGHSSFPPRETSIGILATAMSRLEQNPMRNLFGHGPELMTMEHLASEFSFPLNLIMSNLWLFSPIVSRVLAWKPSTNALIRTTTAVTMFNAGIKLNVIPSSARATVNFRIHSAEKAMEVLETVRNTVADDRVKIDVVEAFDPLPISPWDEQAFGVHVFQRTILDTFPDVDSVVPGTCVGNTDSRHFTNVTDAIYRFNPVLLKSDDLPRIHGLNERISVESYEKQVEFLFQLIKNCDVNELPEPHANSHEL</sequence>
<dbReference type="GO" id="GO:0004046">
    <property type="term" value="F:aminoacylase activity"/>
    <property type="evidence" value="ECO:0007669"/>
    <property type="project" value="UniProtKB-EC"/>
</dbReference>
<evidence type="ECO:0000256" key="17">
    <source>
        <dbReference type="ARBA" id="ARBA00048402"/>
    </source>
</evidence>
<dbReference type="InterPro" id="IPR002933">
    <property type="entry name" value="Peptidase_M20"/>
</dbReference>
<dbReference type="SUPFAM" id="SSF55031">
    <property type="entry name" value="Bacterial exopeptidase dimerisation domain"/>
    <property type="match status" value="1"/>
</dbReference>
<protein>
    <submittedName>
        <fullName evidence="30">Peptidase M20 domain containing 1</fullName>
    </submittedName>
</protein>
<proteinExistence type="inferred from homology"/>
<evidence type="ECO:0000256" key="20">
    <source>
        <dbReference type="ARBA" id="ARBA00048729"/>
    </source>
</evidence>
<comment type="catalytic activity">
    <reaction evidence="9">
        <text>(9Z)-octadecenoate + glycine = N-(9Z-octadecenoyl)glycine + H2O</text>
        <dbReference type="Rhea" id="RHEA:51316"/>
        <dbReference type="ChEBI" id="CHEBI:15377"/>
        <dbReference type="ChEBI" id="CHEBI:30823"/>
        <dbReference type="ChEBI" id="CHEBI:57305"/>
        <dbReference type="ChEBI" id="CHEBI:133992"/>
    </reaction>
    <physiologicalReaction direction="right-to-left" evidence="9">
        <dbReference type="Rhea" id="RHEA:51318"/>
    </physiologicalReaction>
</comment>
<evidence type="ECO:0000256" key="18">
    <source>
        <dbReference type="ARBA" id="ARBA00048579"/>
    </source>
</evidence>
<comment type="catalytic activity">
    <reaction evidence="23">
        <text>an N-acyl-aromatic L-alpha-amino acid + H2O = an aromatic L-alpha-amino acid + a carboxylate</text>
        <dbReference type="Rhea" id="RHEA:54184"/>
        <dbReference type="ChEBI" id="CHEBI:15377"/>
        <dbReference type="ChEBI" id="CHEBI:29067"/>
        <dbReference type="ChEBI" id="CHEBI:84824"/>
        <dbReference type="ChEBI" id="CHEBI:138093"/>
        <dbReference type="EC" id="3.5.1.114"/>
    </reaction>
    <physiologicalReaction direction="left-to-right" evidence="23">
        <dbReference type="Rhea" id="RHEA:54185"/>
    </physiologicalReaction>
    <physiologicalReaction direction="right-to-left" evidence="23">
        <dbReference type="Rhea" id="RHEA:54186"/>
    </physiologicalReaction>
</comment>
<dbReference type="PANTHER" id="PTHR45962:SF1">
    <property type="entry name" value="N-FATTY-ACYL-AMINO ACID SYNTHASE_HYDROLASE PM20D1"/>
    <property type="match status" value="1"/>
</dbReference>
<organism evidence="30 31">
    <name type="scientific">Pavo cristatus</name>
    <name type="common">Indian peafowl</name>
    <name type="synonym">Blue peafowl</name>
    <dbReference type="NCBI Taxonomy" id="9049"/>
    <lineage>
        <taxon>Eukaryota</taxon>
        <taxon>Metazoa</taxon>
        <taxon>Chordata</taxon>
        <taxon>Craniata</taxon>
        <taxon>Vertebrata</taxon>
        <taxon>Euteleostomi</taxon>
        <taxon>Archelosauria</taxon>
        <taxon>Archosauria</taxon>
        <taxon>Dinosauria</taxon>
        <taxon>Saurischia</taxon>
        <taxon>Theropoda</taxon>
        <taxon>Coelurosauria</taxon>
        <taxon>Aves</taxon>
        <taxon>Neognathae</taxon>
        <taxon>Galloanserae</taxon>
        <taxon>Galliformes</taxon>
        <taxon>Phasianidae</taxon>
        <taxon>Phasianinae</taxon>
        <taxon>Pavo</taxon>
    </lineage>
</organism>
<dbReference type="Proteomes" id="UP000694428">
    <property type="component" value="Unplaced"/>
</dbReference>
<keyword evidence="5" id="KW-0378">Hydrolase</keyword>
<comment type="catalytic activity">
    <reaction evidence="19">
        <text>N-(9Z-octadecenoyl)-L-serine + H2O = L-serine + (9Z)-octadecenoate</text>
        <dbReference type="Rhea" id="RHEA:51352"/>
        <dbReference type="ChEBI" id="CHEBI:15377"/>
        <dbReference type="ChEBI" id="CHEBI:30823"/>
        <dbReference type="ChEBI" id="CHEBI:33384"/>
        <dbReference type="ChEBI" id="CHEBI:134031"/>
    </reaction>
    <physiologicalReaction direction="left-to-right" evidence="19">
        <dbReference type="Rhea" id="RHEA:51353"/>
    </physiologicalReaction>
</comment>
<evidence type="ECO:0000259" key="29">
    <source>
        <dbReference type="Pfam" id="PF07687"/>
    </source>
</evidence>
<keyword evidence="4" id="KW-0479">Metal-binding</keyword>
<evidence type="ECO:0000256" key="7">
    <source>
        <dbReference type="ARBA" id="ARBA00034698"/>
    </source>
</evidence>
<keyword evidence="31" id="KW-1185">Reference proteome</keyword>
<comment type="catalytic activity">
    <reaction evidence="21">
        <text>N-(9Z-octadecenoyl)-L-tryptophan + H2O = L-tryptophan + (9Z)-octadecenoate</text>
        <dbReference type="Rhea" id="RHEA:64176"/>
        <dbReference type="ChEBI" id="CHEBI:15377"/>
        <dbReference type="ChEBI" id="CHEBI:30823"/>
        <dbReference type="ChEBI" id="CHEBI:57912"/>
        <dbReference type="ChEBI" id="CHEBI:149733"/>
    </reaction>
    <physiologicalReaction direction="left-to-right" evidence="21">
        <dbReference type="Rhea" id="RHEA:64177"/>
    </physiologicalReaction>
</comment>
<comment type="similarity">
    <text evidence="2">Belongs to the peptidase M20A family.</text>
</comment>
<dbReference type="FunFam" id="1.10.150.900:FF:000003">
    <property type="entry name" value="N-fatty-acyl-amino acid synthase/hydrolase PM20D1"/>
    <property type="match status" value="1"/>
</dbReference>